<evidence type="ECO:0000313" key="3">
    <source>
        <dbReference type="Proteomes" id="UP000467379"/>
    </source>
</evidence>
<evidence type="ECO:0000313" key="2">
    <source>
        <dbReference type="EMBL" id="BBZ13736.1"/>
    </source>
</evidence>
<reference evidence="2 3" key="1">
    <citation type="journal article" date="2019" name="Emerg. Microbes Infect.">
        <title>Comprehensive subspecies identification of 175 nontuberculous mycobacteria species based on 7547 genomic profiles.</title>
        <authorList>
            <person name="Matsumoto Y."/>
            <person name="Kinjo T."/>
            <person name="Motooka D."/>
            <person name="Nabeya D."/>
            <person name="Jung N."/>
            <person name="Uechi K."/>
            <person name="Horii T."/>
            <person name="Iida T."/>
            <person name="Fujita J."/>
            <person name="Nakamura S."/>
        </authorList>
    </citation>
    <scope>NUCLEOTIDE SEQUENCE [LARGE SCALE GENOMIC DNA]</scope>
    <source>
        <strain evidence="2 3">JCM 12687</strain>
    </source>
</reference>
<proteinExistence type="predicted"/>
<organism evidence="2 3">
    <name type="scientific">Mycobacterium branderi</name>
    <dbReference type="NCBI Taxonomy" id="43348"/>
    <lineage>
        <taxon>Bacteria</taxon>
        <taxon>Bacillati</taxon>
        <taxon>Actinomycetota</taxon>
        <taxon>Actinomycetes</taxon>
        <taxon>Mycobacteriales</taxon>
        <taxon>Mycobacteriaceae</taxon>
        <taxon>Mycobacterium</taxon>
    </lineage>
</organism>
<evidence type="ECO:0000256" key="1">
    <source>
        <dbReference type="SAM" id="MobiDB-lite"/>
    </source>
</evidence>
<feature type="region of interest" description="Disordered" evidence="1">
    <location>
        <begin position="30"/>
        <end position="59"/>
    </location>
</feature>
<accession>A0ABN6B7S6</accession>
<feature type="compositionally biased region" description="Polar residues" evidence="1">
    <location>
        <begin position="37"/>
        <end position="48"/>
    </location>
</feature>
<keyword evidence="3" id="KW-1185">Reference proteome</keyword>
<name>A0ABN6B7S6_9MYCO</name>
<feature type="region of interest" description="Disordered" evidence="1">
    <location>
        <begin position="1"/>
        <end position="20"/>
    </location>
</feature>
<dbReference type="Proteomes" id="UP000467379">
    <property type="component" value="Chromosome"/>
</dbReference>
<feature type="compositionally biased region" description="Acidic residues" evidence="1">
    <location>
        <begin position="8"/>
        <end position="19"/>
    </location>
</feature>
<dbReference type="EMBL" id="AP022606">
    <property type="protein sequence ID" value="BBZ13736.1"/>
    <property type="molecule type" value="Genomic_DNA"/>
</dbReference>
<gene>
    <name evidence="2" type="ORF">MBRA_39310</name>
</gene>
<sequence>MDCPGGGAEDDVDADGDVDFELHPTKFATKSSDAKPASNQVRRMSSNLAGRGCGRSESNRYPMLSASVARPEFRG</sequence>
<protein>
    <submittedName>
        <fullName evidence="2">Uncharacterized protein</fullName>
    </submittedName>
</protein>